<reference evidence="1 2" key="1">
    <citation type="submission" date="2020-08" db="EMBL/GenBank/DDBJ databases">
        <title>Genomic Encyclopedia of Type Strains, Phase IV (KMG-IV): sequencing the most valuable type-strain genomes for metagenomic binning, comparative biology and taxonomic classification.</title>
        <authorList>
            <person name="Goeker M."/>
        </authorList>
    </citation>
    <scope>NUCLEOTIDE SEQUENCE [LARGE SCALE GENOMIC DNA]</scope>
    <source>
        <strain evidence="1 2">DSM 12252</strain>
    </source>
</reference>
<dbReference type="RefSeq" id="WP_184343775.1">
    <property type="nucleotide sequence ID" value="NZ_JACHIG010000014.1"/>
</dbReference>
<gene>
    <name evidence="1" type="ORF">HNQ65_004823</name>
</gene>
<protein>
    <submittedName>
        <fullName evidence="1">Uncharacterized protein</fullName>
    </submittedName>
</protein>
<dbReference type="AlphaFoldDB" id="A0A7W7YFL3"/>
<sequence>MKAILLIFTWLSCAMLLPGEDTFYYQTTSYPVSILKPWTPDNQWDLNTRYAGEFGDGGGYLQLIGYPSSKDIPGPLHFSAVLINHAVATKPKILVHEDLEVSNGAMKAKGLLIQFFQFNAPETNTVIKGALINGLFYEASHAAK</sequence>
<evidence type="ECO:0000313" key="1">
    <source>
        <dbReference type="EMBL" id="MBB5035214.1"/>
    </source>
</evidence>
<name>A0A7W7YFL3_9BACT</name>
<accession>A0A7W7YFL3</accession>
<evidence type="ECO:0000313" key="2">
    <source>
        <dbReference type="Proteomes" id="UP000590740"/>
    </source>
</evidence>
<proteinExistence type="predicted"/>
<comment type="caution">
    <text evidence="1">The sequence shown here is derived from an EMBL/GenBank/DDBJ whole genome shotgun (WGS) entry which is preliminary data.</text>
</comment>
<keyword evidence="2" id="KW-1185">Reference proteome</keyword>
<organism evidence="1 2">
    <name type="scientific">Prosthecobacter vanneervenii</name>
    <dbReference type="NCBI Taxonomy" id="48466"/>
    <lineage>
        <taxon>Bacteria</taxon>
        <taxon>Pseudomonadati</taxon>
        <taxon>Verrucomicrobiota</taxon>
        <taxon>Verrucomicrobiia</taxon>
        <taxon>Verrucomicrobiales</taxon>
        <taxon>Verrucomicrobiaceae</taxon>
        <taxon>Prosthecobacter</taxon>
    </lineage>
</organism>
<dbReference type="Proteomes" id="UP000590740">
    <property type="component" value="Unassembled WGS sequence"/>
</dbReference>
<dbReference type="EMBL" id="JACHIG010000014">
    <property type="protein sequence ID" value="MBB5035214.1"/>
    <property type="molecule type" value="Genomic_DNA"/>
</dbReference>